<proteinExistence type="predicted"/>
<dbReference type="OrthoDB" id="3259161at2"/>
<feature type="domain" description="DUF1023" evidence="1">
    <location>
        <begin position="302"/>
        <end position="483"/>
    </location>
</feature>
<gene>
    <name evidence="2" type="ORF">A4H34_08620</name>
</gene>
<protein>
    <recommendedName>
        <fullName evidence="1">DUF1023 domain-containing protein</fullName>
    </recommendedName>
</protein>
<reference evidence="2 3" key="1">
    <citation type="submission" date="2016-04" db="EMBL/GenBank/DDBJ databases">
        <title>Peptidophaga gingivicola gen. nov., sp. nov., isolated from human subgingival plaque.</title>
        <authorList>
            <person name="Beall C.J."/>
            <person name="Mokrzan E.M."/>
            <person name="Griffen A.L."/>
            <person name="Leys E.J."/>
        </authorList>
    </citation>
    <scope>NUCLEOTIDE SEQUENCE [LARGE SCALE GENOMIC DNA]</scope>
    <source>
        <strain evidence="2 3">BA112</strain>
    </source>
</reference>
<comment type="caution">
    <text evidence="2">The sequence shown here is derived from an EMBL/GenBank/DDBJ whole genome shotgun (WGS) entry which is preliminary data.</text>
</comment>
<dbReference type="Pfam" id="PF06259">
    <property type="entry name" value="Abhydrolase_8"/>
    <property type="match status" value="1"/>
</dbReference>
<dbReference type="AlphaFoldDB" id="A0A179B279"/>
<sequence>MSLYDDILSWKSDGLRRTHDALIRDSREYELTHDVLNRLFTEEFLGLYAQAEARARRALVDDAGDMQKQLERAAHQFLAIAEAVDALVKKTGDFVRRIRNGEFGNFGNEILHVSDDAPSHSQMELLEGNRVILGDFLAIVNSLELAYKTLEDLQERAEAPSAAILSHGAAKPDPSWNVEEVNDWWTSLSVEERQKIEVMHPDWIGNLGGVPFDVRDRANRRRINPMLSDINKRIAQAQRNIAYLEEHGTGFHDGIKLYMEKQELRILQEKYRDLLSVKRKFGESSSHSHSLVSLDAEKGDHLWAAVGSGDIDNADHVMVHTPGMTATVESHLMGKGKGWGSGVSGVDNVLAEGKAQLESTGRDEKVAGITVLNYDAPRWGEIATRNHSVAGDHQVEVGGKSGADMLYAVQATHSGDPHLVASGHSYGSSATGWALQHSTVADDVAVSGSPGATTMQNKDLNMLPGHTNVGDAARDAVASLGRFGGIPSQSREFTHWSCYKWTAPDGTEYKMSEGHSEYMNKGYTSTHNQGSILIGNGVAVPDEGAALSDPLKY</sequence>
<accession>A0A179B279</accession>
<dbReference type="EMBL" id="LVZK01000003">
    <property type="protein sequence ID" value="OAP85171.1"/>
    <property type="molecule type" value="Genomic_DNA"/>
</dbReference>
<evidence type="ECO:0000313" key="3">
    <source>
        <dbReference type="Proteomes" id="UP000078368"/>
    </source>
</evidence>
<dbReference type="STRING" id="1823756.A4H34_08620"/>
<dbReference type="Proteomes" id="UP000078368">
    <property type="component" value="Unassembled WGS sequence"/>
</dbReference>
<keyword evidence="3" id="KW-1185">Reference proteome</keyword>
<evidence type="ECO:0000259" key="1">
    <source>
        <dbReference type="Pfam" id="PF06259"/>
    </source>
</evidence>
<name>A0A179B279_9ACTO</name>
<dbReference type="InterPro" id="IPR010427">
    <property type="entry name" value="DUF1023"/>
</dbReference>
<evidence type="ECO:0000313" key="2">
    <source>
        <dbReference type="EMBL" id="OAP85171.1"/>
    </source>
</evidence>
<organism evidence="2 3">
    <name type="scientific">Peptidiphaga gingivicola</name>
    <dbReference type="NCBI Taxonomy" id="2741497"/>
    <lineage>
        <taxon>Bacteria</taxon>
        <taxon>Bacillati</taxon>
        <taxon>Actinomycetota</taxon>
        <taxon>Actinomycetes</taxon>
        <taxon>Actinomycetales</taxon>
        <taxon>Actinomycetaceae</taxon>
        <taxon>Peptidiphaga</taxon>
    </lineage>
</organism>